<name>A0A7S3NIM4_9STRA</name>
<feature type="signal peptide" evidence="1">
    <location>
        <begin position="1"/>
        <end position="24"/>
    </location>
</feature>
<organism evidence="2">
    <name type="scientific">Aureoumbra lagunensis</name>
    <dbReference type="NCBI Taxonomy" id="44058"/>
    <lineage>
        <taxon>Eukaryota</taxon>
        <taxon>Sar</taxon>
        <taxon>Stramenopiles</taxon>
        <taxon>Ochrophyta</taxon>
        <taxon>Pelagophyceae</taxon>
        <taxon>Pelagomonadales</taxon>
        <taxon>Aureoumbra</taxon>
    </lineage>
</organism>
<feature type="chain" id="PRO_5031453327" evidence="1">
    <location>
        <begin position="25"/>
        <end position="170"/>
    </location>
</feature>
<proteinExistence type="predicted"/>
<evidence type="ECO:0000313" key="2">
    <source>
        <dbReference type="EMBL" id="CAE0370258.1"/>
    </source>
</evidence>
<gene>
    <name evidence="2" type="ORF">ALAG00032_LOCUS11022</name>
</gene>
<evidence type="ECO:0000256" key="1">
    <source>
        <dbReference type="SAM" id="SignalP"/>
    </source>
</evidence>
<reference evidence="2" key="1">
    <citation type="submission" date="2021-01" db="EMBL/GenBank/DDBJ databases">
        <authorList>
            <person name="Corre E."/>
            <person name="Pelletier E."/>
            <person name="Niang G."/>
            <person name="Scheremetjew M."/>
            <person name="Finn R."/>
            <person name="Kale V."/>
            <person name="Holt S."/>
            <person name="Cochrane G."/>
            <person name="Meng A."/>
            <person name="Brown T."/>
            <person name="Cohen L."/>
        </authorList>
    </citation>
    <scope>NUCLEOTIDE SEQUENCE</scope>
    <source>
        <strain evidence="2">CCMP1510</strain>
    </source>
</reference>
<keyword evidence="1" id="KW-0732">Signal</keyword>
<accession>A0A7S3NIM4</accession>
<dbReference type="EMBL" id="HBIJ01016532">
    <property type="protein sequence ID" value="CAE0370258.1"/>
    <property type="molecule type" value="Transcribed_RNA"/>
</dbReference>
<dbReference type="AlphaFoldDB" id="A0A7S3NIM4"/>
<protein>
    <submittedName>
        <fullName evidence="2">Uncharacterized protein</fullName>
    </submittedName>
</protein>
<sequence length="170" mass="18994">MFFVSKYIGLRSIILLLIMVQVRALSVVSSRRKVIINSCILSISSSSRSVSAAIIQKQICEQGQGEGCVDLAGDSELLRELQLRSAEKRAERDKASLERYNYNNFGDYFAAGFPPRKLVRHADGRFEALTDSEIETGIKTGKIGRGSYGTGWSNYQGRNPLYFIEEEGKE</sequence>